<dbReference type="RefSeq" id="WP_171243421.1">
    <property type="nucleotide sequence ID" value="NZ_JABEPQ010000002.1"/>
</dbReference>
<keyword evidence="2" id="KW-1185">Reference proteome</keyword>
<evidence type="ECO:0000313" key="1">
    <source>
        <dbReference type="EMBL" id="NNM46306.1"/>
    </source>
</evidence>
<proteinExistence type="predicted"/>
<comment type="caution">
    <text evidence="1">The sequence shown here is derived from an EMBL/GenBank/DDBJ whole genome shotgun (WGS) entry which is preliminary data.</text>
</comment>
<accession>A0A849H984</accession>
<dbReference type="EMBL" id="JABEPQ010000002">
    <property type="protein sequence ID" value="NNM46306.1"/>
    <property type="molecule type" value="Genomic_DNA"/>
</dbReference>
<sequence length="170" mass="18339">MTLTGDPASISQVGSSLRRLAEQLRRDERRLRAALPADQPRGGAALVRARRRCDQLATTVERTVTQLDRVGAALQDHAQDLGEGVAVARTVGHRAESAGLTHRRGTVAPQWGVAGVADEGAASDQARALDDLQRELDTAATILSRRRHRLVQLLQESTEALGREAESLRG</sequence>
<dbReference type="Proteomes" id="UP000588586">
    <property type="component" value="Unassembled WGS sequence"/>
</dbReference>
<dbReference type="AlphaFoldDB" id="A0A849H984"/>
<reference evidence="1 2" key="1">
    <citation type="submission" date="2020-04" db="EMBL/GenBank/DDBJ databases">
        <title>Knoellia sp. isolate from air conditioner.</title>
        <authorList>
            <person name="Chea S."/>
            <person name="Kim D.-U."/>
        </authorList>
    </citation>
    <scope>NUCLEOTIDE SEQUENCE [LARGE SCALE GENOMIC DNA]</scope>
    <source>
        <strain evidence="1 2">DB2414S</strain>
    </source>
</reference>
<organism evidence="1 2">
    <name type="scientific">Knoellia koreensis</name>
    <dbReference type="NCBI Taxonomy" id="2730921"/>
    <lineage>
        <taxon>Bacteria</taxon>
        <taxon>Bacillati</taxon>
        <taxon>Actinomycetota</taxon>
        <taxon>Actinomycetes</taxon>
        <taxon>Micrococcales</taxon>
        <taxon>Intrasporangiaceae</taxon>
        <taxon>Knoellia</taxon>
    </lineage>
</organism>
<gene>
    <name evidence="1" type="ORF">HJG52_09845</name>
</gene>
<name>A0A849H984_9MICO</name>
<protein>
    <submittedName>
        <fullName evidence="1">Uncharacterized protein</fullName>
    </submittedName>
</protein>
<evidence type="ECO:0000313" key="2">
    <source>
        <dbReference type="Proteomes" id="UP000588586"/>
    </source>
</evidence>